<organism evidence="2 3">
    <name type="scientific">Adineta steineri</name>
    <dbReference type="NCBI Taxonomy" id="433720"/>
    <lineage>
        <taxon>Eukaryota</taxon>
        <taxon>Metazoa</taxon>
        <taxon>Spiralia</taxon>
        <taxon>Gnathifera</taxon>
        <taxon>Rotifera</taxon>
        <taxon>Eurotatoria</taxon>
        <taxon>Bdelloidea</taxon>
        <taxon>Adinetida</taxon>
        <taxon>Adinetidae</taxon>
        <taxon>Adineta</taxon>
    </lineage>
</organism>
<accession>A0A820JFP3</accession>
<dbReference type="AlphaFoldDB" id="A0A820JFP3"/>
<dbReference type="InterPro" id="IPR022164">
    <property type="entry name" value="Kinesin-like"/>
</dbReference>
<feature type="domain" description="Kinesin-like" evidence="1">
    <location>
        <begin position="89"/>
        <end position="152"/>
    </location>
</feature>
<feature type="non-terminal residue" evidence="2">
    <location>
        <position position="1"/>
    </location>
</feature>
<dbReference type="Pfam" id="PF12473">
    <property type="entry name" value="DUF3694"/>
    <property type="match status" value="1"/>
</dbReference>
<reference evidence="2" key="1">
    <citation type="submission" date="2021-02" db="EMBL/GenBank/DDBJ databases">
        <authorList>
            <person name="Nowell W R."/>
        </authorList>
    </citation>
    <scope>NUCLEOTIDE SEQUENCE</scope>
</reference>
<evidence type="ECO:0000259" key="1">
    <source>
        <dbReference type="Pfam" id="PF12473"/>
    </source>
</evidence>
<protein>
    <recommendedName>
        <fullName evidence="1">Kinesin-like domain-containing protein</fullName>
    </recommendedName>
</protein>
<proteinExistence type="predicted"/>
<dbReference type="Proteomes" id="UP000663844">
    <property type="component" value="Unassembled WGS sequence"/>
</dbReference>
<gene>
    <name evidence="2" type="ORF">OXD698_LOCUS47340</name>
</gene>
<feature type="non-terminal residue" evidence="2">
    <location>
        <position position="174"/>
    </location>
</feature>
<dbReference type="EMBL" id="CAJOAZ010018244">
    <property type="protein sequence ID" value="CAF4324204.1"/>
    <property type="molecule type" value="Genomic_DNA"/>
</dbReference>
<evidence type="ECO:0000313" key="2">
    <source>
        <dbReference type="EMBL" id="CAF4324204.1"/>
    </source>
</evidence>
<evidence type="ECO:0000313" key="3">
    <source>
        <dbReference type="Proteomes" id="UP000663844"/>
    </source>
</evidence>
<sequence>KTPNDLERETALLEQLVRLAEERNFSELPPPGSGIPGSPPCWTPPATIEEHRPLIFLDLDPVNMNTDNDTAGLKATLNEENKNDMFRLPLLHHASDEVRAVAQWDPSIHEAHEMNRVTPNNTIIYMIVKIIVLISQPVRMELVLRKRIATTIGKTEGWWSGKAMKYLLGYKPYK</sequence>
<comment type="caution">
    <text evidence="2">The sequence shown here is derived from an EMBL/GenBank/DDBJ whole genome shotgun (WGS) entry which is preliminary data.</text>
</comment>
<name>A0A820JFP3_9BILA</name>